<dbReference type="WBParaSite" id="Csp11.Scaffold629.g12947.t1">
    <property type="protein sequence ID" value="Csp11.Scaffold629.g12947.t1"/>
    <property type="gene ID" value="Csp11.Scaffold629.g12947"/>
</dbReference>
<evidence type="ECO:0000313" key="1">
    <source>
        <dbReference type="Proteomes" id="UP000095282"/>
    </source>
</evidence>
<sequence>MLAGAKICHPGGIPFEISESAFKVPLPFTLSQEESIPVTQVDPFPPLFPVPPQITGEYVRMLITCFGSEKRIRALFTKSCTKICRPCPSGNFSIPKFVAQLFPELKGSQYPNWSCPEEDRQTWRKRIINGTYWQLVHAGAEYEPAATSMDLVAEQMCSSQWKPKKMCSPYVAHLPSSLQKKLKAQPSTIDCDYVDRLLKDFKSVKFAYDQEPGTSK</sequence>
<keyword evidence="1" id="KW-1185">Reference proteome</keyword>
<accession>A0A1I7TY31</accession>
<reference evidence="2" key="1">
    <citation type="submission" date="2016-11" db="UniProtKB">
        <authorList>
            <consortium name="WormBaseParasite"/>
        </authorList>
    </citation>
    <scope>IDENTIFICATION</scope>
</reference>
<protein>
    <submittedName>
        <fullName evidence="2">DUF4338 domain-containing protein</fullName>
    </submittedName>
</protein>
<organism evidence="1 2">
    <name type="scientific">Caenorhabditis tropicalis</name>
    <dbReference type="NCBI Taxonomy" id="1561998"/>
    <lineage>
        <taxon>Eukaryota</taxon>
        <taxon>Metazoa</taxon>
        <taxon>Ecdysozoa</taxon>
        <taxon>Nematoda</taxon>
        <taxon>Chromadorea</taxon>
        <taxon>Rhabditida</taxon>
        <taxon>Rhabditina</taxon>
        <taxon>Rhabditomorpha</taxon>
        <taxon>Rhabditoidea</taxon>
        <taxon>Rhabditidae</taxon>
        <taxon>Peloderinae</taxon>
        <taxon>Caenorhabditis</taxon>
    </lineage>
</organism>
<dbReference type="Proteomes" id="UP000095282">
    <property type="component" value="Unplaced"/>
</dbReference>
<proteinExistence type="predicted"/>
<name>A0A1I7TY31_9PELO</name>
<evidence type="ECO:0000313" key="2">
    <source>
        <dbReference type="WBParaSite" id="Csp11.Scaffold629.g12947.t1"/>
    </source>
</evidence>
<dbReference type="AlphaFoldDB" id="A0A1I7TY31"/>